<proteinExistence type="predicted"/>
<organism evidence="1 2">
    <name type="scientific">Cetraspora pellucida</name>
    <dbReference type="NCBI Taxonomy" id="1433469"/>
    <lineage>
        <taxon>Eukaryota</taxon>
        <taxon>Fungi</taxon>
        <taxon>Fungi incertae sedis</taxon>
        <taxon>Mucoromycota</taxon>
        <taxon>Glomeromycotina</taxon>
        <taxon>Glomeromycetes</taxon>
        <taxon>Diversisporales</taxon>
        <taxon>Gigasporaceae</taxon>
        <taxon>Cetraspora</taxon>
    </lineage>
</organism>
<sequence length="210" mass="23299">AIKTPKNDSKTPSIRSIAQDYGLLEATLRCAIKNDGPLTCPGHAKILTDHEKKQLVSYCLAMQRLDFGLTKSGVNQCVIDIVRRNRRPYPFGENGPGQKWWKRFMNDYPELSFCIPQALNEACAQKANPNIDETGFVIEPRLQKVLAKKSTRQVHRVLYGSSYEHISLCPTISAAGTYIPPLFIFKGKQTIPGRLRGASAGSVMGFTETG</sequence>
<dbReference type="EMBL" id="CAJVQA010065873">
    <property type="protein sequence ID" value="CAG8831300.1"/>
    <property type="molecule type" value="Genomic_DNA"/>
</dbReference>
<comment type="caution">
    <text evidence="1">The sequence shown here is derived from an EMBL/GenBank/DDBJ whole genome shotgun (WGS) entry which is preliminary data.</text>
</comment>
<gene>
    <name evidence="1" type="ORF">CPELLU_LOCUS20718</name>
</gene>
<dbReference type="AlphaFoldDB" id="A0A9N9KGU6"/>
<protein>
    <submittedName>
        <fullName evidence="1">15787_t:CDS:1</fullName>
    </submittedName>
</protein>
<keyword evidence="2" id="KW-1185">Reference proteome</keyword>
<dbReference type="OrthoDB" id="2439318at2759"/>
<dbReference type="Proteomes" id="UP000789759">
    <property type="component" value="Unassembled WGS sequence"/>
</dbReference>
<evidence type="ECO:0000313" key="1">
    <source>
        <dbReference type="EMBL" id="CAG8831300.1"/>
    </source>
</evidence>
<feature type="non-terminal residue" evidence="1">
    <location>
        <position position="1"/>
    </location>
</feature>
<reference evidence="1" key="1">
    <citation type="submission" date="2021-06" db="EMBL/GenBank/DDBJ databases">
        <authorList>
            <person name="Kallberg Y."/>
            <person name="Tangrot J."/>
            <person name="Rosling A."/>
        </authorList>
    </citation>
    <scope>NUCLEOTIDE SEQUENCE</scope>
    <source>
        <strain evidence="1">FL966</strain>
    </source>
</reference>
<accession>A0A9N9KGU6</accession>
<evidence type="ECO:0000313" key="2">
    <source>
        <dbReference type="Proteomes" id="UP000789759"/>
    </source>
</evidence>
<name>A0A9N9KGU6_9GLOM</name>
<feature type="non-terminal residue" evidence="1">
    <location>
        <position position="210"/>
    </location>
</feature>